<dbReference type="InterPro" id="IPR001647">
    <property type="entry name" value="HTH_TetR"/>
</dbReference>
<keyword evidence="1 2" id="KW-0238">DNA-binding</keyword>
<proteinExistence type="predicted"/>
<protein>
    <recommendedName>
        <fullName evidence="3">HTH tetR-type domain-containing protein</fullName>
    </recommendedName>
</protein>
<dbReference type="InterPro" id="IPR036271">
    <property type="entry name" value="Tet_transcr_reg_TetR-rel_C_sf"/>
</dbReference>
<sequence length="194" mass="20874">MGGIKKPEGERRNDIMNAATSVALGGGIEAVTSRSVAAEAGLSIGLIYFYYDSKEGLLHGLLDHLLDSILGGPPPGFGDDLPPRAALIAMVAKQLRGLPSRRGEVDLIFQFYFLRHHDEYRAPINAALDHYGASLEPVTERIVEGTGMSAQALRSTLASLIYGAAMNVARQPEEFSPELLLQVVSTLVPEHQGH</sequence>
<dbReference type="InterPro" id="IPR050109">
    <property type="entry name" value="HTH-type_TetR-like_transc_reg"/>
</dbReference>
<evidence type="ECO:0000313" key="4">
    <source>
        <dbReference type="EMBL" id="SJM56444.1"/>
    </source>
</evidence>
<dbReference type="EMBL" id="FUHW01000020">
    <property type="protein sequence ID" value="SJM56444.1"/>
    <property type="molecule type" value="Genomic_DNA"/>
</dbReference>
<dbReference type="Proteomes" id="UP000195913">
    <property type="component" value="Unassembled WGS sequence"/>
</dbReference>
<dbReference type="GO" id="GO:0003700">
    <property type="term" value="F:DNA-binding transcription factor activity"/>
    <property type="evidence" value="ECO:0007669"/>
    <property type="project" value="TreeGrafter"/>
</dbReference>
<dbReference type="PRINTS" id="PR00455">
    <property type="entry name" value="HTHTETR"/>
</dbReference>
<dbReference type="Gene3D" id="1.10.357.10">
    <property type="entry name" value="Tetracycline Repressor, domain 2"/>
    <property type="match status" value="1"/>
</dbReference>
<dbReference type="SUPFAM" id="SSF48498">
    <property type="entry name" value="Tetracyclin repressor-like, C-terminal domain"/>
    <property type="match status" value="1"/>
</dbReference>
<accession>A0A1R4FKF5</accession>
<evidence type="ECO:0000256" key="2">
    <source>
        <dbReference type="PROSITE-ProRule" id="PRU00335"/>
    </source>
</evidence>
<gene>
    <name evidence="4" type="ORF">FM101_04460</name>
</gene>
<feature type="domain" description="HTH tetR-type" evidence="3">
    <location>
        <begin position="9"/>
        <end position="69"/>
    </location>
</feature>
<dbReference type="Pfam" id="PF00440">
    <property type="entry name" value="TetR_N"/>
    <property type="match status" value="1"/>
</dbReference>
<organism evidence="4 5">
    <name type="scientific">Arthrobacter rhombi</name>
    <dbReference type="NCBI Taxonomy" id="71253"/>
    <lineage>
        <taxon>Bacteria</taxon>
        <taxon>Bacillati</taxon>
        <taxon>Actinomycetota</taxon>
        <taxon>Actinomycetes</taxon>
        <taxon>Micrococcales</taxon>
        <taxon>Micrococcaceae</taxon>
        <taxon>Arthrobacter</taxon>
    </lineage>
</organism>
<dbReference type="PANTHER" id="PTHR30055:SF226">
    <property type="entry name" value="HTH-TYPE TRANSCRIPTIONAL REGULATOR PKSA"/>
    <property type="match status" value="1"/>
</dbReference>
<evidence type="ECO:0000313" key="5">
    <source>
        <dbReference type="Proteomes" id="UP000195913"/>
    </source>
</evidence>
<dbReference type="SUPFAM" id="SSF46689">
    <property type="entry name" value="Homeodomain-like"/>
    <property type="match status" value="1"/>
</dbReference>
<feature type="DNA-binding region" description="H-T-H motif" evidence="2">
    <location>
        <begin position="32"/>
        <end position="51"/>
    </location>
</feature>
<keyword evidence="5" id="KW-1185">Reference proteome</keyword>
<dbReference type="PANTHER" id="PTHR30055">
    <property type="entry name" value="HTH-TYPE TRANSCRIPTIONAL REGULATOR RUTR"/>
    <property type="match status" value="1"/>
</dbReference>
<name>A0A1R4FKF5_9MICC</name>
<evidence type="ECO:0000259" key="3">
    <source>
        <dbReference type="PROSITE" id="PS50977"/>
    </source>
</evidence>
<dbReference type="AlphaFoldDB" id="A0A1R4FKF5"/>
<dbReference type="InterPro" id="IPR009057">
    <property type="entry name" value="Homeodomain-like_sf"/>
</dbReference>
<dbReference type="RefSeq" id="WP_086996016.1">
    <property type="nucleotide sequence ID" value="NZ_FUHW01000020.1"/>
</dbReference>
<reference evidence="4 5" key="1">
    <citation type="submission" date="2017-02" db="EMBL/GenBank/DDBJ databases">
        <authorList>
            <person name="Peterson S.W."/>
        </authorList>
    </citation>
    <scope>NUCLEOTIDE SEQUENCE [LARGE SCALE GENOMIC DNA]</scope>
    <source>
        <strain evidence="4 5">B Ar 00.02</strain>
    </source>
</reference>
<evidence type="ECO:0000256" key="1">
    <source>
        <dbReference type="ARBA" id="ARBA00023125"/>
    </source>
</evidence>
<dbReference type="PROSITE" id="PS50977">
    <property type="entry name" value="HTH_TETR_2"/>
    <property type="match status" value="1"/>
</dbReference>
<dbReference type="GO" id="GO:0000976">
    <property type="term" value="F:transcription cis-regulatory region binding"/>
    <property type="evidence" value="ECO:0007669"/>
    <property type="project" value="TreeGrafter"/>
</dbReference>